<dbReference type="STRING" id="411471.SUBVAR_05140"/>
<sequence length="134" mass="15839">MGKKNDFHAIAENNGIEIVSFRLPTVDSMSAEIDGRCYIAVDNSRHHTATEEEVRIGHELGHCLYGGFYTRNTPYDVMERHEVRADRWYIKRAIPRRTLFRLLGKGYDAWEIAEQLNTTEEYVRRAYYYYKENP</sequence>
<keyword evidence="2" id="KW-1185">Reference proteome</keyword>
<dbReference type="HOGENOM" id="CLU_149872_0_0_9"/>
<comment type="caution">
    <text evidence="1">The sequence shown here is derived from an EMBL/GenBank/DDBJ whole genome shotgun (WGS) entry which is preliminary data.</text>
</comment>
<gene>
    <name evidence="1" type="ORF">SUBVAR_05140</name>
</gene>
<accession>D1PLA2</accession>
<dbReference type="AlphaFoldDB" id="D1PLA2"/>
<evidence type="ECO:0000313" key="1">
    <source>
        <dbReference type="EMBL" id="EFB76760.1"/>
    </source>
</evidence>
<dbReference type="eggNOG" id="ENOG5033E9U">
    <property type="taxonomic scope" value="Bacteria"/>
</dbReference>
<organism evidence="1 2">
    <name type="scientific">Subdoligranulum variabile DSM 15176</name>
    <dbReference type="NCBI Taxonomy" id="411471"/>
    <lineage>
        <taxon>Bacteria</taxon>
        <taxon>Bacillati</taxon>
        <taxon>Bacillota</taxon>
        <taxon>Clostridia</taxon>
        <taxon>Eubacteriales</taxon>
        <taxon>Oscillospiraceae</taxon>
        <taxon>Subdoligranulum</taxon>
    </lineage>
</organism>
<reference evidence="1" key="1">
    <citation type="submission" date="2009-12" db="EMBL/GenBank/DDBJ databases">
        <authorList>
            <person name="Weinstock G."/>
            <person name="Sodergren E."/>
            <person name="Clifton S."/>
            <person name="Fulton L."/>
            <person name="Fulton B."/>
            <person name="Courtney L."/>
            <person name="Fronick C."/>
            <person name="Harrison M."/>
            <person name="Strong C."/>
            <person name="Farmer C."/>
            <person name="Delahaunty K."/>
            <person name="Markovic C."/>
            <person name="Hall O."/>
            <person name="Minx P."/>
            <person name="Tomlinson C."/>
            <person name="Mitreva M."/>
            <person name="Nelson J."/>
            <person name="Hou S."/>
            <person name="Wollam A."/>
            <person name="Pepin K.H."/>
            <person name="Johnson M."/>
            <person name="Bhonagiri V."/>
            <person name="Nash W.E."/>
            <person name="Warren W."/>
            <person name="Chinwalla A."/>
            <person name="Mardis E.R."/>
            <person name="Wilson R.K."/>
        </authorList>
    </citation>
    <scope>NUCLEOTIDE SEQUENCE [LARGE SCALE GENOMIC DNA]</scope>
    <source>
        <strain evidence="1">DSM 15176</strain>
    </source>
</reference>
<proteinExistence type="predicted"/>
<dbReference type="RefSeq" id="WP_007046540.1">
    <property type="nucleotide sequence ID" value="NZ_GG704769.1"/>
</dbReference>
<protein>
    <submittedName>
        <fullName evidence="1">Uncharacterized protein</fullName>
    </submittedName>
</protein>
<evidence type="ECO:0000313" key="2">
    <source>
        <dbReference type="Proteomes" id="UP000003438"/>
    </source>
</evidence>
<dbReference type="Proteomes" id="UP000003438">
    <property type="component" value="Unassembled WGS sequence"/>
</dbReference>
<name>D1PLA2_9FIRM</name>
<dbReference type="EMBL" id="ACBY02000020">
    <property type="protein sequence ID" value="EFB76760.1"/>
    <property type="molecule type" value="Genomic_DNA"/>
</dbReference>